<name>A0A6N6M423_9FLAO</name>
<evidence type="ECO:0000259" key="1">
    <source>
        <dbReference type="Pfam" id="PF00117"/>
    </source>
</evidence>
<comment type="caution">
    <text evidence="2">The sequence shown here is derived from an EMBL/GenBank/DDBJ whole genome shotgun (WGS) entry which is preliminary data.</text>
</comment>
<evidence type="ECO:0000313" key="3">
    <source>
        <dbReference type="Proteomes" id="UP000435357"/>
    </source>
</evidence>
<dbReference type="Gene3D" id="3.40.50.880">
    <property type="match status" value="1"/>
</dbReference>
<dbReference type="GO" id="GO:0016829">
    <property type="term" value="F:lyase activity"/>
    <property type="evidence" value="ECO:0007669"/>
    <property type="project" value="UniProtKB-KW"/>
</dbReference>
<dbReference type="Proteomes" id="UP000435357">
    <property type="component" value="Unassembled WGS sequence"/>
</dbReference>
<dbReference type="Pfam" id="PF00117">
    <property type="entry name" value="GATase"/>
    <property type="match status" value="1"/>
</dbReference>
<dbReference type="RefSeq" id="WP_151168128.1">
    <property type="nucleotide sequence ID" value="NZ_WACR01000006.1"/>
</dbReference>
<dbReference type="OrthoDB" id="9800516at2"/>
<organism evidence="2 3">
    <name type="scientific">Salibacter halophilus</name>
    <dbReference type="NCBI Taxonomy" id="1803916"/>
    <lineage>
        <taxon>Bacteria</taxon>
        <taxon>Pseudomonadati</taxon>
        <taxon>Bacteroidota</taxon>
        <taxon>Flavobacteriia</taxon>
        <taxon>Flavobacteriales</taxon>
        <taxon>Salibacteraceae</taxon>
        <taxon>Salibacter</taxon>
    </lineage>
</organism>
<dbReference type="PANTHER" id="PTHR10224">
    <property type="entry name" value="ES1 PROTEIN HOMOLOG, MITOCHONDRIAL"/>
    <property type="match status" value="1"/>
</dbReference>
<protein>
    <submittedName>
        <fullName evidence="2">Isoprenoid biosynthesis glyoxalase ElbB</fullName>
        <ecNumber evidence="2">4.2.1.-</ecNumber>
    </submittedName>
</protein>
<sequence length="228" mass="24610">MAKKIGVLLSGNGVFDGSEIHESSFTLLALAQKGAETVCLAPDVDQHHVINHTNGDEMDEKRNVLIESARIARGEIEDVAKADLSQLDALAIPGGFGTAKNHTKWAFSGPDGEILPEVKKAILHFVENKKPILGLCMGPTTIAKALEGSDVHAKLTVGTDKEKSPYDIAGISQGMEKTGAAVEMKTIREVLTDKENKIVTAPCYMMDASITEVHDNVQDAVEELYRLF</sequence>
<reference evidence="2 3" key="1">
    <citation type="submission" date="2019-09" db="EMBL/GenBank/DDBJ databases">
        <title>Genomes of Cryomorphaceae.</title>
        <authorList>
            <person name="Bowman J.P."/>
        </authorList>
    </citation>
    <scope>NUCLEOTIDE SEQUENCE [LARGE SCALE GENOMIC DNA]</scope>
    <source>
        <strain evidence="2 3">KCTC 52047</strain>
    </source>
</reference>
<dbReference type="EC" id="4.2.1.-" evidence="2"/>
<dbReference type="AlphaFoldDB" id="A0A6N6M423"/>
<proteinExistence type="predicted"/>
<gene>
    <name evidence="2" type="primary">elbB</name>
    <name evidence="2" type="ORF">F3059_08305</name>
</gene>
<evidence type="ECO:0000313" key="2">
    <source>
        <dbReference type="EMBL" id="KAB1064028.1"/>
    </source>
</evidence>
<dbReference type="InterPro" id="IPR017926">
    <property type="entry name" value="GATASE"/>
</dbReference>
<dbReference type="PANTHER" id="PTHR10224:SF12">
    <property type="entry name" value="GLYOXALASE ELBB"/>
    <property type="match status" value="1"/>
</dbReference>
<keyword evidence="3" id="KW-1185">Reference proteome</keyword>
<dbReference type="EMBL" id="WACR01000006">
    <property type="protein sequence ID" value="KAB1064028.1"/>
    <property type="molecule type" value="Genomic_DNA"/>
</dbReference>
<accession>A0A6N6M423</accession>
<feature type="domain" description="Glutamine amidotransferase" evidence="1">
    <location>
        <begin position="79"/>
        <end position="158"/>
    </location>
</feature>
<keyword evidence="2" id="KW-0456">Lyase</keyword>
<dbReference type="NCBIfam" id="NF008747">
    <property type="entry name" value="PRK11780.1"/>
    <property type="match status" value="1"/>
</dbReference>
<dbReference type="SUPFAM" id="SSF52317">
    <property type="entry name" value="Class I glutamine amidotransferase-like"/>
    <property type="match status" value="1"/>
</dbReference>
<dbReference type="InterPro" id="IPR029062">
    <property type="entry name" value="Class_I_gatase-like"/>
</dbReference>